<name>A0A151GK02_DRECN</name>
<evidence type="ECO:0000313" key="12">
    <source>
        <dbReference type="EMBL" id="KYK57419.1"/>
    </source>
</evidence>
<dbReference type="InterPro" id="IPR000669">
    <property type="entry name" value="Mannitol_DH"/>
</dbReference>
<keyword evidence="13" id="KW-1185">Reference proteome</keyword>
<comment type="similarity">
    <text evidence="2">Belongs to the mannitol dehydrogenase family.</text>
</comment>
<evidence type="ECO:0000256" key="6">
    <source>
        <dbReference type="ARBA" id="ARBA00023002"/>
    </source>
</evidence>
<dbReference type="InParanoid" id="A0A151GK02"/>
<sequence>MGKKAIHFGAGNIGPGETAQPDAGPTLGRRAKGSRHSSLAAFADGTQGRGFVACFLHNSGYEVVFADVVDSLIDKINATPSYKVIEVGAEGTAESVITNYRAINSKTHEADLVEEIRTADIVTCSVGPNILKFIAPVIAKGINGRPNGSPLHVIACENAIGATDTLAQFIKDPANTPSDRLEDHHLRARYANSAIDRIVPAQDADAGLDVKLEKFFEWVVEKTPFEDVGIPDIKGINWVDNLGPFIERKLFTVNTGHATAAYHGYNRRKRTVYDALQDKEIMAEVRGALMETKNLIVSKHAIPEEQQAAYVEKIIKRIGNPHLEDAVERVGRAPLRKLSRKERFIGPAAELAERGQPIKFLLDAVEMTFRFQNVDDDEESKELATIMSEHSAEDVVTKVCGIQSGEKIYSQLVQCVKRVQDDSRED</sequence>
<organism evidence="12 13">
    <name type="scientific">Drechmeria coniospora</name>
    <name type="common">Nematophagous fungus</name>
    <name type="synonym">Meria coniospora</name>
    <dbReference type="NCBI Taxonomy" id="98403"/>
    <lineage>
        <taxon>Eukaryota</taxon>
        <taxon>Fungi</taxon>
        <taxon>Dikarya</taxon>
        <taxon>Ascomycota</taxon>
        <taxon>Pezizomycotina</taxon>
        <taxon>Sordariomycetes</taxon>
        <taxon>Hypocreomycetidae</taxon>
        <taxon>Hypocreales</taxon>
        <taxon>Ophiocordycipitaceae</taxon>
        <taxon>Drechmeria</taxon>
    </lineage>
</organism>
<accession>A0A151GK02</accession>
<comment type="catalytic activity">
    <reaction evidence="8">
        <text>D-mannitol 1-phosphate + NAD(+) = beta-D-fructose 6-phosphate + NADH + H(+)</text>
        <dbReference type="Rhea" id="RHEA:19661"/>
        <dbReference type="ChEBI" id="CHEBI:15378"/>
        <dbReference type="ChEBI" id="CHEBI:57540"/>
        <dbReference type="ChEBI" id="CHEBI:57634"/>
        <dbReference type="ChEBI" id="CHEBI:57945"/>
        <dbReference type="ChEBI" id="CHEBI:61381"/>
        <dbReference type="EC" id="1.1.1.17"/>
    </reaction>
</comment>
<keyword evidence="7" id="KW-0520">NAD</keyword>
<gene>
    <name evidence="12" type="ORF">DCS_04428</name>
</gene>
<dbReference type="PRINTS" id="PR00084">
    <property type="entry name" value="MTLDHDRGNASE"/>
</dbReference>
<dbReference type="NCBIfam" id="NF002652">
    <property type="entry name" value="PRK02318.2-5"/>
    <property type="match status" value="1"/>
</dbReference>
<evidence type="ECO:0000256" key="1">
    <source>
        <dbReference type="ARBA" id="ARBA00004085"/>
    </source>
</evidence>
<dbReference type="STRING" id="98403.A0A151GK02"/>
<dbReference type="Gene3D" id="3.40.50.720">
    <property type="entry name" value="NAD(P)-binding Rossmann-like Domain"/>
    <property type="match status" value="1"/>
</dbReference>
<dbReference type="SUPFAM" id="SSF48179">
    <property type="entry name" value="6-phosphogluconate dehydrogenase C-terminal domain-like"/>
    <property type="match status" value="1"/>
</dbReference>
<dbReference type="InterPro" id="IPR013328">
    <property type="entry name" value="6PGD_dom2"/>
</dbReference>
<dbReference type="GO" id="GO:0005829">
    <property type="term" value="C:cytosol"/>
    <property type="evidence" value="ECO:0007669"/>
    <property type="project" value="TreeGrafter"/>
</dbReference>
<dbReference type="PANTHER" id="PTHR30524:SF0">
    <property type="entry name" value="ALTRONATE OXIDOREDUCTASE-RELATED"/>
    <property type="match status" value="1"/>
</dbReference>
<feature type="region of interest" description="Disordered" evidence="9">
    <location>
        <begin position="11"/>
        <end position="30"/>
    </location>
</feature>
<dbReference type="HAMAP" id="MF_00196">
    <property type="entry name" value="Mannitol_dehydrog"/>
    <property type="match status" value="1"/>
</dbReference>
<dbReference type="InterPro" id="IPR008927">
    <property type="entry name" value="6-PGluconate_DH-like_C_sf"/>
</dbReference>
<reference evidence="12 13" key="1">
    <citation type="journal article" date="2016" name="Sci. Rep.">
        <title>Insights into Adaptations to a Near-Obligate Nematode Endoparasitic Lifestyle from the Finished Genome of Drechmeria coniospora.</title>
        <authorList>
            <person name="Zhang L."/>
            <person name="Zhou Z."/>
            <person name="Guo Q."/>
            <person name="Fokkens L."/>
            <person name="Miskei M."/>
            <person name="Pocsi I."/>
            <person name="Zhang W."/>
            <person name="Chen M."/>
            <person name="Wang L."/>
            <person name="Sun Y."/>
            <person name="Donzelli B.G."/>
            <person name="Gibson D.M."/>
            <person name="Nelson D.R."/>
            <person name="Luo J.G."/>
            <person name="Rep M."/>
            <person name="Liu H."/>
            <person name="Yang S."/>
            <person name="Wang J."/>
            <person name="Krasnoff S.B."/>
            <person name="Xu Y."/>
            <person name="Molnar I."/>
            <person name="Lin M."/>
        </authorList>
    </citation>
    <scope>NUCLEOTIDE SEQUENCE [LARGE SCALE GENOMIC DNA]</scope>
    <source>
        <strain evidence="12 13">ARSEF 6962</strain>
    </source>
</reference>
<dbReference type="EC" id="1.1.1.17" evidence="4"/>
<feature type="domain" description="Mannitol dehydrogenase N-terminal" evidence="10">
    <location>
        <begin position="44"/>
        <end position="227"/>
    </location>
</feature>
<dbReference type="Pfam" id="PF01232">
    <property type="entry name" value="Mannitol_dh"/>
    <property type="match status" value="1"/>
</dbReference>
<evidence type="ECO:0000313" key="13">
    <source>
        <dbReference type="Proteomes" id="UP000076580"/>
    </source>
</evidence>
<evidence type="ECO:0000256" key="8">
    <source>
        <dbReference type="ARBA" id="ARBA00048615"/>
    </source>
</evidence>
<evidence type="ECO:0000256" key="7">
    <source>
        <dbReference type="ARBA" id="ARBA00023027"/>
    </source>
</evidence>
<dbReference type="Gene3D" id="1.10.1040.10">
    <property type="entry name" value="N-(1-d-carboxylethyl)-l-norvaline Dehydrogenase, domain 2"/>
    <property type="match status" value="1"/>
</dbReference>
<protein>
    <recommendedName>
        <fullName evidence="5">Mannitol-1-phosphate 5-dehydrogenase</fullName>
        <ecNumber evidence="4">1.1.1.17</ecNumber>
    </recommendedName>
</protein>
<dbReference type="PANTHER" id="PTHR30524">
    <property type="entry name" value="MANNITOL-1-PHOSPHATE 5-DEHYDROGENASE"/>
    <property type="match status" value="1"/>
</dbReference>
<evidence type="ECO:0000259" key="11">
    <source>
        <dbReference type="Pfam" id="PF08125"/>
    </source>
</evidence>
<evidence type="ECO:0000256" key="2">
    <source>
        <dbReference type="ARBA" id="ARBA00006541"/>
    </source>
</evidence>
<evidence type="ECO:0000256" key="5">
    <source>
        <dbReference type="ARBA" id="ARBA00016219"/>
    </source>
</evidence>
<dbReference type="InterPro" id="IPR013118">
    <property type="entry name" value="Mannitol_DH_C"/>
</dbReference>
<dbReference type="Proteomes" id="UP000076580">
    <property type="component" value="Chromosome 02"/>
</dbReference>
<evidence type="ECO:0000256" key="3">
    <source>
        <dbReference type="ARBA" id="ARBA00011245"/>
    </source>
</evidence>
<dbReference type="AlphaFoldDB" id="A0A151GK02"/>
<dbReference type="InterPro" id="IPR023028">
    <property type="entry name" value="Mannitol_1_phos_5_DH"/>
</dbReference>
<proteinExistence type="inferred from homology"/>
<evidence type="ECO:0000256" key="4">
    <source>
        <dbReference type="ARBA" id="ARBA00012939"/>
    </source>
</evidence>
<dbReference type="EMBL" id="LAYC01000002">
    <property type="protein sequence ID" value="KYK57419.1"/>
    <property type="molecule type" value="Genomic_DNA"/>
</dbReference>
<dbReference type="InterPro" id="IPR036291">
    <property type="entry name" value="NAD(P)-bd_dom_sf"/>
</dbReference>
<dbReference type="RefSeq" id="XP_040656771.1">
    <property type="nucleotide sequence ID" value="XM_040801738.1"/>
</dbReference>
<dbReference type="GO" id="GO:0019592">
    <property type="term" value="P:mannitol catabolic process"/>
    <property type="evidence" value="ECO:0007669"/>
    <property type="project" value="TreeGrafter"/>
</dbReference>
<dbReference type="SUPFAM" id="SSF51735">
    <property type="entry name" value="NAD(P)-binding Rossmann-fold domains"/>
    <property type="match status" value="1"/>
</dbReference>
<comment type="subunit">
    <text evidence="3">Monomer.</text>
</comment>
<dbReference type="GO" id="GO:0008926">
    <property type="term" value="F:mannitol-1-phosphate 5-dehydrogenase activity"/>
    <property type="evidence" value="ECO:0007669"/>
    <property type="project" value="UniProtKB-EC"/>
</dbReference>
<evidence type="ECO:0000259" key="10">
    <source>
        <dbReference type="Pfam" id="PF01232"/>
    </source>
</evidence>
<dbReference type="InterPro" id="IPR013131">
    <property type="entry name" value="Mannitol_DH_N"/>
</dbReference>
<evidence type="ECO:0000256" key="9">
    <source>
        <dbReference type="SAM" id="MobiDB-lite"/>
    </source>
</evidence>
<comment type="function">
    <text evidence="1">Catalyzes the NAD(H)-dependent interconversion of D-fructose 6-phosphate and D-mannitol 1-phosphate in the mannitol metabolic pathway.</text>
</comment>
<comment type="caution">
    <text evidence="12">The sequence shown here is derived from an EMBL/GenBank/DDBJ whole genome shotgun (WGS) entry which is preliminary data.</text>
</comment>
<dbReference type="GeneID" id="63717071"/>
<feature type="domain" description="Mannitol dehydrogenase C-terminal" evidence="11">
    <location>
        <begin position="241"/>
        <end position="383"/>
    </location>
</feature>
<keyword evidence="6" id="KW-0560">Oxidoreductase</keyword>
<dbReference type="Pfam" id="PF08125">
    <property type="entry name" value="Mannitol_dh_C"/>
    <property type="match status" value="1"/>
</dbReference>